<sequence>MERQGKIPEERAAHAAIALPAGVRFVAHEFAREQVCGSCNERRRPTHMTQEHFPGIDFSYIESDKDKHFQKYEESGEHGKVVELRALEFLKWLLARPESRIAVVAHCSIIRFKLLALTEGQPKAMRNSLDPWRHFDNCEMRGYTLVGTSWQKLIDERIHNLLHSKEDSSE</sequence>
<dbReference type="Gene3D" id="3.40.50.1240">
    <property type="entry name" value="Phosphoglycerate mutase-like"/>
    <property type="match status" value="1"/>
</dbReference>
<reference evidence="1 2" key="1">
    <citation type="submission" date="2024-06" db="EMBL/GenBank/DDBJ databases">
        <authorList>
            <person name="Kraege A."/>
            <person name="Thomma B."/>
        </authorList>
    </citation>
    <scope>NUCLEOTIDE SEQUENCE [LARGE SCALE GENOMIC DNA]</scope>
</reference>
<comment type="caution">
    <text evidence="1">The sequence shown here is derived from an EMBL/GenBank/DDBJ whole genome shotgun (WGS) entry which is preliminary data.</text>
</comment>
<proteinExistence type="predicted"/>
<evidence type="ECO:0000313" key="2">
    <source>
        <dbReference type="Proteomes" id="UP001497392"/>
    </source>
</evidence>
<organism evidence="1 2">
    <name type="scientific">Coccomyxa viridis</name>
    <dbReference type="NCBI Taxonomy" id="1274662"/>
    <lineage>
        <taxon>Eukaryota</taxon>
        <taxon>Viridiplantae</taxon>
        <taxon>Chlorophyta</taxon>
        <taxon>core chlorophytes</taxon>
        <taxon>Trebouxiophyceae</taxon>
        <taxon>Trebouxiophyceae incertae sedis</taxon>
        <taxon>Coccomyxaceae</taxon>
        <taxon>Coccomyxa</taxon>
    </lineage>
</organism>
<dbReference type="Pfam" id="PF00300">
    <property type="entry name" value="His_Phos_1"/>
    <property type="match status" value="1"/>
</dbReference>
<evidence type="ECO:0000313" key="1">
    <source>
        <dbReference type="EMBL" id="CAL5224301.1"/>
    </source>
</evidence>
<dbReference type="InterPro" id="IPR013078">
    <property type="entry name" value="His_Pase_superF_clade-1"/>
</dbReference>
<gene>
    <name evidence="1" type="primary">g6967</name>
    <name evidence="1" type="ORF">VP750_LOCUS5960</name>
</gene>
<protein>
    <submittedName>
        <fullName evidence="1">G6967 protein</fullName>
    </submittedName>
</protein>
<dbReference type="InterPro" id="IPR029033">
    <property type="entry name" value="His_PPase_superfam"/>
</dbReference>
<dbReference type="SUPFAM" id="SSF53254">
    <property type="entry name" value="Phosphoglycerate mutase-like"/>
    <property type="match status" value="1"/>
</dbReference>
<accession>A0ABP1FZ43</accession>
<dbReference type="Proteomes" id="UP001497392">
    <property type="component" value="Unassembled WGS sequence"/>
</dbReference>
<dbReference type="EMBL" id="CAXHTA020000010">
    <property type="protein sequence ID" value="CAL5224301.1"/>
    <property type="molecule type" value="Genomic_DNA"/>
</dbReference>
<name>A0ABP1FZ43_9CHLO</name>
<keyword evidence="2" id="KW-1185">Reference proteome</keyword>